<dbReference type="EMBL" id="JAADYS010003347">
    <property type="protein sequence ID" value="KAF4448096.1"/>
    <property type="molecule type" value="Genomic_DNA"/>
</dbReference>
<evidence type="ECO:0000313" key="3">
    <source>
        <dbReference type="Proteomes" id="UP000554235"/>
    </source>
</evidence>
<protein>
    <submittedName>
        <fullName evidence="2">Ankyrin repeat domain-containing</fullName>
    </submittedName>
</protein>
<dbReference type="AlphaFoldDB" id="A0A8H4NXC5"/>
<accession>A0A8H4NXC5</accession>
<gene>
    <name evidence="2" type="ORF">FALBO_16847</name>
</gene>
<evidence type="ECO:0000256" key="1">
    <source>
        <dbReference type="SAM" id="MobiDB-lite"/>
    </source>
</evidence>
<proteinExistence type="predicted"/>
<dbReference type="OrthoDB" id="5086500at2759"/>
<sequence length="199" mass="21811">MVRAVLGNPPNTFMEALTGASGLLSSVTADFRPFLEQLYFISFFETLPLQKTGNVVVDQGSATLGLDPAREKQIGLEADHCRMCKFPHPDDPTYQQVENNVAEMVKDAIRKRNAARAFCPMASPVSGSVSNVTGNNNVMMQIGRAHHGVISGASNETRQFGQGNRSTTDGSHNKTTQIYAESDISGLSIARQLWWHWQV</sequence>
<keyword evidence="3" id="KW-1185">Reference proteome</keyword>
<feature type="region of interest" description="Disordered" evidence="1">
    <location>
        <begin position="155"/>
        <end position="174"/>
    </location>
</feature>
<dbReference type="Proteomes" id="UP000554235">
    <property type="component" value="Unassembled WGS sequence"/>
</dbReference>
<name>A0A8H4NXC5_9HYPO</name>
<organism evidence="2 3">
    <name type="scientific">Fusarium albosuccineum</name>
    <dbReference type="NCBI Taxonomy" id="1237068"/>
    <lineage>
        <taxon>Eukaryota</taxon>
        <taxon>Fungi</taxon>
        <taxon>Dikarya</taxon>
        <taxon>Ascomycota</taxon>
        <taxon>Pezizomycotina</taxon>
        <taxon>Sordariomycetes</taxon>
        <taxon>Hypocreomycetidae</taxon>
        <taxon>Hypocreales</taxon>
        <taxon>Nectriaceae</taxon>
        <taxon>Fusarium</taxon>
        <taxon>Fusarium decemcellulare species complex</taxon>
    </lineage>
</organism>
<comment type="caution">
    <text evidence="2">The sequence shown here is derived from an EMBL/GenBank/DDBJ whole genome shotgun (WGS) entry which is preliminary data.</text>
</comment>
<evidence type="ECO:0000313" key="2">
    <source>
        <dbReference type="EMBL" id="KAF4448096.1"/>
    </source>
</evidence>
<reference evidence="2 3" key="1">
    <citation type="submission" date="2020-01" db="EMBL/GenBank/DDBJ databases">
        <title>Identification and distribution of gene clusters putatively required for synthesis of sphingolipid metabolism inhibitors in phylogenetically diverse species of the filamentous fungus Fusarium.</title>
        <authorList>
            <person name="Kim H.-S."/>
            <person name="Busman M."/>
            <person name="Brown D.W."/>
            <person name="Divon H."/>
            <person name="Uhlig S."/>
            <person name="Proctor R.H."/>
        </authorList>
    </citation>
    <scope>NUCLEOTIDE SEQUENCE [LARGE SCALE GENOMIC DNA]</scope>
    <source>
        <strain evidence="2 3">NRRL 20459</strain>
    </source>
</reference>